<gene>
    <name evidence="8" type="ORF">MOP44_01040</name>
</gene>
<dbReference type="RefSeq" id="WP_260794041.1">
    <property type="nucleotide sequence ID" value="NZ_CP093313.1"/>
</dbReference>
<evidence type="ECO:0000256" key="5">
    <source>
        <dbReference type="ARBA" id="ARBA00023136"/>
    </source>
</evidence>
<evidence type="ECO:0000259" key="7">
    <source>
        <dbReference type="Pfam" id="PF02656"/>
    </source>
</evidence>
<reference evidence="8" key="1">
    <citation type="submission" date="2021-04" db="EMBL/GenBank/DDBJ databases">
        <title>Phylogenetic analysis of Acidobacteriaceae.</title>
        <authorList>
            <person name="Qiu L."/>
            <person name="Zhang Q."/>
        </authorList>
    </citation>
    <scope>NUCLEOTIDE SEQUENCE</scope>
    <source>
        <strain evidence="8">DSM 25168</strain>
    </source>
</reference>
<keyword evidence="9" id="KW-1185">Reference proteome</keyword>
<dbReference type="EMBL" id="CP093313">
    <property type="protein sequence ID" value="UWZ84535.1"/>
    <property type="molecule type" value="Genomic_DNA"/>
</dbReference>
<evidence type="ECO:0000256" key="1">
    <source>
        <dbReference type="ARBA" id="ARBA00004651"/>
    </source>
</evidence>
<feature type="transmembrane region" description="Helical" evidence="6">
    <location>
        <begin position="21"/>
        <end position="43"/>
    </location>
</feature>
<dbReference type="InterPro" id="IPR003807">
    <property type="entry name" value="DUF202"/>
</dbReference>
<proteinExistence type="predicted"/>
<evidence type="ECO:0000256" key="4">
    <source>
        <dbReference type="ARBA" id="ARBA00022989"/>
    </source>
</evidence>
<protein>
    <submittedName>
        <fullName evidence="8">DUF202 domain-containing protein</fullName>
    </submittedName>
</protein>
<dbReference type="InterPro" id="IPR052053">
    <property type="entry name" value="IM_YidH-like"/>
</dbReference>
<dbReference type="KEGG" id="orp:MOP44_01040"/>
<comment type="subcellular location">
    <subcellularLocation>
        <location evidence="1">Cell membrane</location>
        <topology evidence="1">Multi-pass membrane protein</topology>
    </subcellularLocation>
</comment>
<accession>A0A9J7BPK5</accession>
<evidence type="ECO:0000256" key="6">
    <source>
        <dbReference type="SAM" id="Phobius"/>
    </source>
</evidence>
<keyword evidence="4 6" id="KW-1133">Transmembrane helix</keyword>
<dbReference type="Pfam" id="PF02656">
    <property type="entry name" value="DUF202"/>
    <property type="match status" value="1"/>
</dbReference>
<keyword evidence="3 6" id="KW-0812">Transmembrane</keyword>
<dbReference type="PANTHER" id="PTHR34187:SF2">
    <property type="entry name" value="DUF202 DOMAIN-CONTAINING PROTEIN"/>
    <property type="match status" value="1"/>
</dbReference>
<dbReference type="Proteomes" id="UP001059380">
    <property type="component" value="Chromosome"/>
</dbReference>
<feature type="domain" description="DUF202" evidence="7">
    <location>
        <begin position="5"/>
        <end position="83"/>
    </location>
</feature>
<evidence type="ECO:0000313" key="9">
    <source>
        <dbReference type="Proteomes" id="UP001059380"/>
    </source>
</evidence>
<dbReference type="PANTHER" id="PTHR34187">
    <property type="entry name" value="FGR18P"/>
    <property type="match status" value="1"/>
</dbReference>
<dbReference type="AlphaFoldDB" id="A0A9J7BPK5"/>
<feature type="transmembrane region" description="Helical" evidence="6">
    <location>
        <begin position="55"/>
        <end position="76"/>
    </location>
</feature>
<evidence type="ECO:0000256" key="3">
    <source>
        <dbReference type="ARBA" id="ARBA00022692"/>
    </source>
</evidence>
<keyword evidence="2" id="KW-1003">Cell membrane</keyword>
<name>A0A9J7BPK5_9BACT</name>
<organism evidence="8 9">
    <name type="scientific">Occallatibacter riparius</name>
    <dbReference type="NCBI Taxonomy" id="1002689"/>
    <lineage>
        <taxon>Bacteria</taxon>
        <taxon>Pseudomonadati</taxon>
        <taxon>Acidobacteriota</taxon>
        <taxon>Terriglobia</taxon>
        <taxon>Terriglobales</taxon>
        <taxon>Acidobacteriaceae</taxon>
        <taxon>Occallatibacter</taxon>
    </lineage>
</organism>
<evidence type="ECO:0000313" key="8">
    <source>
        <dbReference type="EMBL" id="UWZ84535.1"/>
    </source>
</evidence>
<evidence type="ECO:0000256" key="2">
    <source>
        <dbReference type="ARBA" id="ARBA00022475"/>
    </source>
</evidence>
<keyword evidence="5 6" id="KW-0472">Membrane</keyword>
<dbReference type="GO" id="GO:0005886">
    <property type="term" value="C:plasma membrane"/>
    <property type="evidence" value="ECO:0007669"/>
    <property type="project" value="UniProtKB-SubCell"/>
</dbReference>
<feature type="transmembrane region" description="Helical" evidence="6">
    <location>
        <begin position="97"/>
        <end position="118"/>
    </location>
</feature>
<sequence>MAEPRDYLAAERTFLAWLRTGLALMGFGFVVARFGLFLQQLGLLDRTRPLPSSGVSLWIGTILIAAGILVSALSAWRHVRIVRQMDANQTPKLSSSASVIAIATFLALMGLAMAVYLLTVRWPGLIP</sequence>